<dbReference type="AlphaFoldDB" id="A0A8E2F0L9"/>
<organism evidence="2 3">
    <name type="scientific">Glonium stellatum</name>
    <dbReference type="NCBI Taxonomy" id="574774"/>
    <lineage>
        <taxon>Eukaryota</taxon>
        <taxon>Fungi</taxon>
        <taxon>Dikarya</taxon>
        <taxon>Ascomycota</taxon>
        <taxon>Pezizomycotina</taxon>
        <taxon>Dothideomycetes</taxon>
        <taxon>Pleosporomycetidae</taxon>
        <taxon>Gloniales</taxon>
        <taxon>Gloniaceae</taxon>
        <taxon>Glonium</taxon>
    </lineage>
</organism>
<keyword evidence="3" id="KW-1185">Reference proteome</keyword>
<dbReference type="EMBL" id="KV749684">
    <property type="protein sequence ID" value="OCL08271.1"/>
    <property type="molecule type" value="Genomic_DNA"/>
</dbReference>
<name>A0A8E2F0L9_9PEZI</name>
<evidence type="ECO:0008006" key="4">
    <source>
        <dbReference type="Google" id="ProtNLM"/>
    </source>
</evidence>
<feature type="chain" id="PRO_5034101616" description="Secreted protein" evidence="1">
    <location>
        <begin position="33"/>
        <end position="95"/>
    </location>
</feature>
<sequence length="95" mass="10994">MELFGFSALSHLLMLITLRLVAITCYFHEARSLPRHLNLRTFKGKPFPRHIRSYSLRFLNFAESALAYKKRFMRPHDIRKLGCSCAPLGCSVPRA</sequence>
<reference evidence="2 3" key="1">
    <citation type="journal article" date="2016" name="Nat. Commun.">
        <title>Ectomycorrhizal ecology is imprinted in the genome of the dominant symbiotic fungus Cenococcum geophilum.</title>
        <authorList>
            <consortium name="DOE Joint Genome Institute"/>
            <person name="Peter M."/>
            <person name="Kohler A."/>
            <person name="Ohm R.A."/>
            <person name="Kuo A."/>
            <person name="Krutzmann J."/>
            <person name="Morin E."/>
            <person name="Arend M."/>
            <person name="Barry K.W."/>
            <person name="Binder M."/>
            <person name="Choi C."/>
            <person name="Clum A."/>
            <person name="Copeland A."/>
            <person name="Grisel N."/>
            <person name="Haridas S."/>
            <person name="Kipfer T."/>
            <person name="LaButti K."/>
            <person name="Lindquist E."/>
            <person name="Lipzen A."/>
            <person name="Maire R."/>
            <person name="Meier B."/>
            <person name="Mihaltcheva S."/>
            <person name="Molinier V."/>
            <person name="Murat C."/>
            <person name="Poggeler S."/>
            <person name="Quandt C.A."/>
            <person name="Sperisen C."/>
            <person name="Tritt A."/>
            <person name="Tisserant E."/>
            <person name="Crous P.W."/>
            <person name="Henrissat B."/>
            <person name="Nehls U."/>
            <person name="Egli S."/>
            <person name="Spatafora J.W."/>
            <person name="Grigoriev I.V."/>
            <person name="Martin F.M."/>
        </authorList>
    </citation>
    <scope>NUCLEOTIDE SEQUENCE [LARGE SCALE GENOMIC DNA]</scope>
    <source>
        <strain evidence="2 3">CBS 207.34</strain>
    </source>
</reference>
<evidence type="ECO:0000256" key="1">
    <source>
        <dbReference type="SAM" id="SignalP"/>
    </source>
</evidence>
<feature type="signal peptide" evidence="1">
    <location>
        <begin position="1"/>
        <end position="32"/>
    </location>
</feature>
<accession>A0A8E2F0L9</accession>
<protein>
    <recommendedName>
        <fullName evidence="4">Secreted protein</fullName>
    </recommendedName>
</protein>
<evidence type="ECO:0000313" key="2">
    <source>
        <dbReference type="EMBL" id="OCL08271.1"/>
    </source>
</evidence>
<dbReference type="Proteomes" id="UP000250140">
    <property type="component" value="Unassembled WGS sequence"/>
</dbReference>
<gene>
    <name evidence="2" type="ORF">AOQ84DRAFT_44102</name>
</gene>
<evidence type="ECO:0000313" key="3">
    <source>
        <dbReference type="Proteomes" id="UP000250140"/>
    </source>
</evidence>
<keyword evidence="1" id="KW-0732">Signal</keyword>
<proteinExistence type="predicted"/>